<dbReference type="RefSeq" id="WP_146192175.1">
    <property type="nucleotide sequence ID" value="NZ_JAMHJO010000024.1"/>
</dbReference>
<accession>A0AA45C4J2</accession>
<evidence type="ECO:0000259" key="4">
    <source>
        <dbReference type="Pfam" id="PF00636"/>
    </source>
</evidence>
<evidence type="ECO:0000256" key="1">
    <source>
        <dbReference type="ARBA" id="ARBA00022722"/>
    </source>
</evidence>
<sequence length="137" mass="16030">MKKLFLDVKLADNREIPIDNFAYIGDAVFALKYKIKLLNDGRIKINKVNEKSKKFLSAHAHSKFVPLVEELFSEEEHDIYKRAYNSRGAKKRGNDEEYRKSTALEAVIGFLFLNERFDKIDKIFEVIDKCMFTVEMS</sequence>
<dbReference type="PANTHER" id="PTHR34276">
    <property type="entry name" value="MINI-RIBONUCLEASE 3"/>
    <property type="match status" value="1"/>
</dbReference>
<organism evidence="5 6">
    <name type="scientific">Oceanotoga teriensis</name>
    <dbReference type="NCBI Taxonomy" id="515440"/>
    <lineage>
        <taxon>Bacteria</taxon>
        <taxon>Thermotogati</taxon>
        <taxon>Thermotogota</taxon>
        <taxon>Thermotogae</taxon>
        <taxon>Petrotogales</taxon>
        <taxon>Petrotogaceae</taxon>
        <taxon>Oceanotoga</taxon>
    </lineage>
</organism>
<dbReference type="Gene3D" id="1.10.1520.10">
    <property type="entry name" value="Ribonuclease III domain"/>
    <property type="match status" value="1"/>
</dbReference>
<dbReference type="GO" id="GO:0004525">
    <property type="term" value="F:ribonuclease III activity"/>
    <property type="evidence" value="ECO:0007669"/>
    <property type="project" value="InterPro"/>
</dbReference>
<dbReference type="Pfam" id="PF00636">
    <property type="entry name" value="Ribonuclease_3"/>
    <property type="match status" value="1"/>
</dbReference>
<dbReference type="PANTHER" id="PTHR34276:SF1">
    <property type="entry name" value="MINI-RIBONUCLEASE 3"/>
    <property type="match status" value="1"/>
</dbReference>
<evidence type="ECO:0000256" key="2">
    <source>
        <dbReference type="ARBA" id="ARBA00022759"/>
    </source>
</evidence>
<dbReference type="InterPro" id="IPR036389">
    <property type="entry name" value="RNase_III_sf"/>
</dbReference>
<evidence type="ECO:0000313" key="6">
    <source>
        <dbReference type="Proteomes" id="UP000245921"/>
    </source>
</evidence>
<dbReference type="Proteomes" id="UP000245921">
    <property type="component" value="Unassembled WGS sequence"/>
</dbReference>
<feature type="domain" description="RNase III" evidence="4">
    <location>
        <begin position="20"/>
        <end position="114"/>
    </location>
</feature>
<dbReference type="PIRSF" id="PIRSF005520">
    <property type="entry name" value="UCP005520"/>
    <property type="match status" value="1"/>
</dbReference>
<name>A0AA45C4J2_9BACT</name>
<dbReference type="SUPFAM" id="SSF69065">
    <property type="entry name" value="RNase III domain-like"/>
    <property type="match status" value="1"/>
</dbReference>
<dbReference type="EMBL" id="QGGI01000031">
    <property type="protein sequence ID" value="PWJ86113.1"/>
    <property type="molecule type" value="Genomic_DNA"/>
</dbReference>
<dbReference type="InterPro" id="IPR000999">
    <property type="entry name" value="RNase_III_dom"/>
</dbReference>
<dbReference type="AlphaFoldDB" id="A0AA45C4J2"/>
<gene>
    <name evidence="5" type="ORF">C7380_1315</name>
</gene>
<protein>
    <submittedName>
        <fullName evidence="5">Ribonuclease-3 family protein</fullName>
    </submittedName>
</protein>
<proteinExistence type="predicted"/>
<evidence type="ECO:0000313" key="5">
    <source>
        <dbReference type="EMBL" id="PWJ86113.1"/>
    </source>
</evidence>
<dbReference type="GO" id="GO:0006396">
    <property type="term" value="P:RNA processing"/>
    <property type="evidence" value="ECO:0007669"/>
    <property type="project" value="InterPro"/>
</dbReference>
<keyword evidence="6" id="KW-1185">Reference proteome</keyword>
<reference evidence="5 6" key="1">
    <citation type="submission" date="2018-05" db="EMBL/GenBank/DDBJ databases">
        <title>Genomic Encyclopedia of Type Strains, Phase IV (KMG-IV): sequencing the most valuable type-strain genomes for metagenomic binning, comparative biology and taxonomic classification.</title>
        <authorList>
            <person name="Goeker M."/>
        </authorList>
    </citation>
    <scope>NUCLEOTIDE SEQUENCE [LARGE SCALE GENOMIC DNA]</scope>
    <source>
        <strain evidence="5 6">DSM 24906</strain>
    </source>
</reference>
<keyword evidence="2" id="KW-0255">Endonuclease</keyword>
<evidence type="ECO:0000256" key="3">
    <source>
        <dbReference type="ARBA" id="ARBA00022801"/>
    </source>
</evidence>
<keyword evidence="1" id="KW-0540">Nuclease</keyword>
<dbReference type="InterPro" id="IPR008226">
    <property type="entry name" value="Mini3_fam"/>
</dbReference>
<comment type="caution">
    <text evidence="5">The sequence shown here is derived from an EMBL/GenBank/DDBJ whole genome shotgun (WGS) entry which is preliminary data.</text>
</comment>
<keyword evidence="3" id="KW-0378">Hydrolase</keyword>